<evidence type="ECO:0000256" key="3">
    <source>
        <dbReference type="SAM" id="MobiDB-lite"/>
    </source>
</evidence>
<feature type="domain" description="Septin-type G" evidence="4">
    <location>
        <begin position="22"/>
        <end position="321"/>
    </location>
</feature>
<name>A0A177EJ11_9MICR</name>
<accession>A0A177EJ11</accession>
<proteinExistence type="inferred from homology"/>
<dbReference type="Gene3D" id="3.40.50.300">
    <property type="entry name" value="P-loop containing nucleotide triphosphate hydrolases"/>
    <property type="match status" value="1"/>
</dbReference>
<dbReference type="RefSeq" id="XP_067545546.1">
    <property type="nucleotide sequence ID" value="XM_067687838.1"/>
</dbReference>
<dbReference type="Pfam" id="PF00735">
    <property type="entry name" value="Septin"/>
    <property type="match status" value="1"/>
</dbReference>
<comment type="caution">
    <text evidence="5">The sequence shown here is derived from an EMBL/GenBank/DDBJ whole genome shotgun (WGS) entry which is preliminary data.</text>
</comment>
<dbReference type="EMBL" id="LTDL01000014">
    <property type="protein sequence ID" value="OAG31945.1"/>
    <property type="molecule type" value="Genomic_DNA"/>
</dbReference>
<dbReference type="VEuPathDB" id="MicrosporidiaDB:NEDG_00420"/>
<dbReference type="InterPro" id="IPR027417">
    <property type="entry name" value="P-loop_NTPase"/>
</dbReference>
<dbReference type="Proteomes" id="UP000185944">
    <property type="component" value="Unassembled WGS sequence"/>
</dbReference>
<organism evidence="5 6">
    <name type="scientific">Nematocida displodere</name>
    <dbReference type="NCBI Taxonomy" id="1805483"/>
    <lineage>
        <taxon>Eukaryota</taxon>
        <taxon>Fungi</taxon>
        <taxon>Fungi incertae sedis</taxon>
        <taxon>Microsporidia</taxon>
        <taxon>Nematocida</taxon>
    </lineage>
</organism>
<dbReference type="GO" id="GO:0005525">
    <property type="term" value="F:GTP binding"/>
    <property type="evidence" value="ECO:0007669"/>
    <property type="project" value="UniProtKB-KW"/>
</dbReference>
<evidence type="ECO:0000259" key="4">
    <source>
        <dbReference type="PROSITE" id="PS51719"/>
    </source>
</evidence>
<evidence type="ECO:0000313" key="6">
    <source>
        <dbReference type="Proteomes" id="UP000185944"/>
    </source>
</evidence>
<feature type="coiled-coil region" evidence="2">
    <location>
        <begin position="309"/>
        <end position="340"/>
    </location>
</feature>
<keyword evidence="1" id="KW-0342">GTP-binding</keyword>
<keyword evidence="2" id="KW-0175">Coiled coil</keyword>
<keyword evidence="1" id="KW-0547">Nucleotide-binding</keyword>
<dbReference type="PROSITE" id="PS51719">
    <property type="entry name" value="G_SEPTIN"/>
    <property type="match status" value="1"/>
</dbReference>
<dbReference type="SUPFAM" id="SSF52540">
    <property type="entry name" value="P-loop containing nucleoside triphosphate hydrolases"/>
    <property type="match status" value="1"/>
</dbReference>
<reference evidence="5 6" key="1">
    <citation type="submission" date="2016-02" db="EMBL/GenBank/DDBJ databases">
        <title>Discovery of a natural microsporidian pathogen with a broad tissue tropism in Caenorhabditis elegans.</title>
        <authorList>
            <person name="Luallen R.J."/>
            <person name="Reinke A.W."/>
            <person name="Tong L."/>
            <person name="Botts M.R."/>
            <person name="Felix M.-A."/>
            <person name="Troemel E.R."/>
        </authorList>
    </citation>
    <scope>NUCLEOTIDE SEQUENCE [LARGE SCALE GENOMIC DNA]</scope>
    <source>
        <strain evidence="5 6">JUm2807</strain>
    </source>
</reference>
<dbReference type="OrthoDB" id="416553at2759"/>
<dbReference type="InterPro" id="IPR030379">
    <property type="entry name" value="G_SEPTIN_dom"/>
</dbReference>
<dbReference type="AlphaFoldDB" id="A0A177EJ11"/>
<dbReference type="GeneID" id="93646770"/>
<dbReference type="STRING" id="1805483.A0A177EJ11"/>
<comment type="similarity">
    <text evidence="1">Belongs to the TRAFAC class TrmE-Era-EngA-EngB-Septin-like GTPase superfamily. Septin GTPase family.</text>
</comment>
<feature type="compositionally biased region" description="Polar residues" evidence="3">
    <location>
        <begin position="351"/>
        <end position="360"/>
    </location>
</feature>
<protein>
    <recommendedName>
        <fullName evidence="4">Septin-type G domain-containing protein</fullName>
    </recommendedName>
</protein>
<gene>
    <name evidence="5" type="ORF">NEDG_00420</name>
</gene>
<sequence>MEHPNAVVNTLPAQIIQGIEEGGVDYNILVAGEGFSGKSSLIQSLFGVQLFPERNEGFFHEVCDMACTSNPLAELLETTASVMPERTNITLTATKTVLIHGSVRLNLTIYEATSLGDTFASEGDWIPIRNLILNRYEEYHMEEDLGVTERDKRIHGCLYLSTPRHTPREIDLVAMKEIGKICNLIPIISKADMLQEAEYKEMKESFVSALSDRRVQLFDCILIDECKKVVELNFMPLRYSTPDRLYSYSTLPTTDTDVAVLRDLLIKSHAIALVEMTEKYYESYRRHKVIVEVLTASDSGLDENFRREIKLEESKLKSISKRIEEKKKTYQLLLSQAAQEALPVSRGSPLTRGSSFIRESSLTREGGGTGTG</sequence>
<keyword evidence="6" id="KW-1185">Reference proteome</keyword>
<dbReference type="PANTHER" id="PTHR18884">
    <property type="entry name" value="SEPTIN"/>
    <property type="match status" value="1"/>
</dbReference>
<feature type="region of interest" description="Disordered" evidence="3">
    <location>
        <begin position="344"/>
        <end position="372"/>
    </location>
</feature>
<evidence type="ECO:0000313" key="5">
    <source>
        <dbReference type="EMBL" id="OAG31945.1"/>
    </source>
</evidence>
<evidence type="ECO:0000256" key="2">
    <source>
        <dbReference type="SAM" id="Coils"/>
    </source>
</evidence>
<evidence type="ECO:0000256" key="1">
    <source>
        <dbReference type="RuleBase" id="RU004560"/>
    </source>
</evidence>